<evidence type="ECO:0000256" key="1">
    <source>
        <dbReference type="SAM" id="MobiDB-lite"/>
    </source>
</evidence>
<feature type="region of interest" description="Disordered" evidence="1">
    <location>
        <begin position="182"/>
        <end position="203"/>
    </location>
</feature>
<accession>D7KF08</accession>
<name>D7KF08_ARALL</name>
<keyword evidence="3" id="KW-1185">Reference proteome</keyword>
<dbReference type="EMBL" id="GL348713">
    <property type="protein sequence ID" value="EFH70468.1"/>
    <property type="molecule type" value="Genomic_DNA"/>
</dbReference>
<dbReference type="KEGG" id="aly:9330270"/>
<dbReference type="OrthoDB" id="1100438at2759"/>
<feature type="region of interest" description="Disordered" evidence="1">
    <location>
        <begin position="144"/>
        <end position="165"/>
    </location>
</feature>
<dbReference type="PANTHER" id="PTHR31871">
    <property type="entry name" value="OS02G0137100 PROTEIN"/>
    <property type="match status" value="1"/>
</dbReference>
<dbReference type="PANTHER" id="PTHR31871:SF42">
    <property type="entry name" value="LOB DOMAIN-CONTAINING PROTEIN"/>
    <property type="match status" value="1"/>
</dbReference>
<sequence length="203" mass="23355">MTYLYNHDKILHHITATIWEHLQRESPNFFDEYNKRCELARQIAKFNDLLAQQKYLIDLSTSAPVTKLQKLNDHHDDQDKVHDQWFVSDDFADIEDAFPSLIDPVAASVTKLQKPNDQDQICDQWINGTNDLASIGEIVSSLIDPSPLAETPQSDPPTTGLRYDIDSDDSIFEQWARDLEDTQQRMQKKIQRPPTRCVLSSAT</sequence>
<dbReference type="Pfam" id="PF09713">
    <property type="entry name" value="A_thal_3526"/>
    <property type="match status" value="1"/>
</dbReference>
<dbReference type="Gramene" id="fgenesh1_pg.C_scaffold_1003686">
    <property type="protein sequence ID" value="fgenesh1_pg.C_scaffold_1003686"/>
    <property type="gene ID" value="fgenesh1_pg.C_scaffold_1003686"/>
</dbReference>
<dbReference type="HOGENOM" id="CLU_116914_0_0_1"/>
<evidence type="ECO:0000313" key="2">
    <source>
        <dbReference type="EMBL" id="EFH70468.1"/>
    </source>
</evidence>
<protein>
    <submittedName>
        <fullName evidence="2">Uncharacterized protein</fullName>
    </submittedName>
</protein>
<reference evidence="3" key="1">
    <citation type="journal article" date="2011" name="Nat. Genet.">
        <title>The Arabidopsis lyrata genome sequence and the basis of rapid genome size change.</title>
        <authorList>
            <person name="Hu T.T."/>
            <person name="Pattyn P."/>
            <person name="Bakker E.G."/>
            <person name="Cao J."/>
            <person name="Cheng J.-F."/>
            <person name="Clark R.M."/>
            <person name="Fahlgren N."/>
            <person name="Fawcett J.A."/>
            <person name="Grimwood J."/>
            <person name="Gundlach H."/>
            <person name="Haberer G."/>
            <person name="Hollister J.D."/>
            <person name="Ossowski S."/>
            <person name="Ottilar R.P."/>
            <person name="Salamov A.A."/>
            <person name="Schneeberger K."/>
            <person name="Spannagl M."/>
            <person name="Wang X."/>
            <person name="Yang L."/>
            <person name="Nasrallah M.E."/>
            <person name="Bergelson J."/>
            <person name="Carrington J.C."/>
            <person name="Gaut B.S."/>
            <person name="Schmutz J."/>
            <person name="Mayer K.F.X."/>
            <person name="Van de Peer Y."/>
            <person name="Grigoriev I.V."/>
            <person name="Nordborg M."/>
            <person name="Weigel D."/>
            <person name="Guo Y.-L."/>
        </authorList>
    </citation>
    <scope>NUCLEOTIDE SEQUENCE [LARGE SCALE GENOMIC DNA]</scope>
    <source>
        <strain evidence="3">cv. MN47</strain>
    </source>
</reference>
<dbReference type="Proteomes" id="UP000008694">
    <property type="component" value="Unassembled WGS sequence"/>
</dbReference>
<dbReference type="eggNOG" id="ENOG502SY2X">
    <property type="taxonomic scope" value="Eukaryota"/>
</dbReference>
<proteinExistence type="predicted"/>
<dbReference type="InterPro" id="IPR006476">
    <property type="entry name" value="CHP01589_pln"/>
</dbReference>
<dbReference type="AlphaFoldDB" id="D7KF08"/>
<dbReference type="STRING" id="81972.D7KF08"/>
<evidence type="ECO:0000313" key="3">
    <source>
        <dbReference type="Proteomes" id="UP000008694"/>
    </source>
</evidence>
<organism evidence="3">
    <name type="scientific">Arabidopsis lyrata subsp. lyrata</name>
    <name type="common">Lyre-leaved rock-cress</name>
    <dbReference type="NCBI Taxonomy" id="81972"/>
    <lineage>
        <taxon>Eukaryota</taxon>
        <taxon>Viridiplantae</taxon>
        <taxon>Streptophyta</taxon>
        <taxon>Embryophyta</taxon>
        <taxon>Tracheophyta</taxon>
        <taxon>Spermatophyta</taxon>
        <taxon>Magnoliopsida</taxon>
        <taxon>eudicotyledons</taxon>
        <taxon>Gunneridae</taxon>
        <taxon>Pentapetalae</taxon>
        <taxon>rosids</taxon>
        <taxon>malvids</taxon>
        <taxon>Brassicales</taxon>
        <taxon>Brassicaceae</taxon>
        <taxon>Camelineae</taxon>
        <taxon>Arabidopsis</taxon>
    </lineage>
</organism>
<gene>
    <name evidence="2" type="ORF">ARALYDRAFT_337121</name>
</gene>